<accession>W4JXL4</accession>
<dbReference type="Pfam" id="PF01699">
    <property type="entry name" value="Na_Ca_ex"/>
    <property type="match status" value="2"/>
</dbReference>
<feature type="transmembrane region" description="Helical" evidence="8">
    <location>
        <begin position="211"/>
        <end position="229"/>
    </location>
</feature>
<feature type="transmembrane region" description="Helical" evidence="8">
    <location>
        <begin position="311"/>
        <end position="331"/>
    </location>
</feature>
<reference evidence="10 11" key="1">
    <citation type="journal article" date="2012" name="New Phytol.">
        <title>Insight into trade-off between wood decay and parasitism from the genome of a fungal forest pathogen.</title>
        <authorList>
            <person name="Olson A."/>
            <person name="Aerts A."/>
            <person name="Asiegbu F."/>
            <person name="Belbahri L."/>
            <person name="Bouzid O."/>
            <person name="Broberg A."/>
            <person name="Canback B."/>
            <person name="Coutinho P.M."/>
            <person name="Cullen D."/>
            <person name="Dalman K."/>
            <person name="Deflorio G."/>
            <person name="van Diepen L.T."/>
            <person name="Dunand C."/>
            <person name="Duplessis S."/>
            <person name="Durling M."/>
            <person name="Gonthier P."/>
            <person name="Grimwood J."/>
            <person name="Fossdal C.G."/>
            <person name="Hansson D."/>
            <person name="Henrissat B."/>
            <person name="Hietala A."/>
            <person name="Himmelstrand K."/>
            <person name="Hoffmeister D."/>
            <person name="Hogberg N."/>
            <person name="James T.Y."/>
            <person name="Karlsson M."/>
            <person name="Kohler A."/>
            <person name="Kues U."/>
            <person name="Lee Y.H."/>
            <person name="Lin Y.C."/>
            <person name="Lind M."/>
            <person name="Lindquist E."/>
            <person name="Lombard V."/>
            <person name="Lucas S."/>
            <person name="Lunden K."/>
            <person name="Morin E."/>
            <person name="Murat C."/>
            <person name="Park J."/>
            <person name="Raffaello T."/>
            <person name="Rouze P."/>
            <person name="Salamov A."/>
            <person name="Schmutz J."/>
            <person name="Solheim H."/>
            <person name="Stahlberg J."/>
            <person name="Velez H."/>
            <person name="de Vries R.P."/>
            <person name="Wiebenga A."/>
            <person name="Woodward S."/>
            <person name="Yakovlev I."/>
            <person name="Garbelotto M."/>
            <person name="Martin F."/>
            <person name="Grigoriev I.V."/>
            <person name="Stenlid J."/>
        </authorList>
    </citation>
    <scope>NUCLEOTIDE SEQUENCE [LARGE SCALE GENOMIC DNA]</scope>
    <source>
        <strain evidence="10 11">TC 32-1</strain>
    </source>
</reference>
<dbReference type="HOGENOM" id="CLU_008721_4_3_1"/>
<dbReference type="eggNOG" id="KOG1397">
    <property type="taxonomic scope" value="Eukaryota"/>
</dbReference>
<proteinExistence type="predicted"/>
<dbReference type="RefSeq" id="XP_009549688.1">
    <property type="nucleotide sequence ID" value="XM_009551393.1"/>
</dbReference>
<dbReference type="InterPro" id="IPR004837">
    <property type="entry name" value="NaCa_Exmemb"/>
</dbReference>
<keyword evidence="5" id="KW-0406">Ion transport</keyword>
<protein>
    <submittedName>
        <fullName evidence="10">H+/Ca2+ exchanger Vxc1-like protein</fullName>
    </submittedName>
</protein>
<evidence type="ECO:0000313" key="10">
    <source>
        <dbReference type="EMBL" id="ETW78302.1"/>
    </source>
</evidence>
<dbReference type="PANTHER" id="PTHR31503">
    <property type="entry name" value="VACUOLAR CALCIUM ION TRANSPORTER"/>
    <property type="match status" value="1"/>
</dbReference>
<dbReference type="OrthoDB" id="1699231at2759"/>
<feature type="transmembrane region" description="Helical" evidence="8">
    <location>
        <begin position="167"/>
        <end position="190"/>
    </location>
</feature>
<feature type="transmembrane region" description="Helical" evidence="8">
    <location>
        <begin position="454"/>
        <end position="474"/>
    </location>
</feature>
<feature type="domain" description="Sodium/calcium exchanger membrane region" evidence="9">
    <location>
        <begin position="109"/>
        <end position="273"/>
    </location>
</feature>
<dbReference type="KEGG" id="hir:HETIRDRAFT_68332"/>
<evidence type="ECO:0000256" key="7">
    <source>
        <dbReference type="SAM" id="MobiDB-lite"/>
    </source>
</evidence>
<keyword evidence="3 8" id="KW-0812">Transmembrane</keyword>
<dbReference type="GeneID" id="20678855"/>
<evidence type="ECO:0000256" key="2">
    <source>
        <dbReference type="ARBA" id="ARBA00022448"/>
    </source>
</evidence>
<evidence type="ECO:0000259" key="9">
    <source>
        <dbReference type="Pfam" id="PF01699"/>
    </source>
</evidence>
<organism evidence="10 11">
    <name type="scientific">Heterobasidion irregulare (strain TC 32-1)</name>
    <dbReference type="NCBI Taxonomy" id="747525"/>
    <lineage>
        <taxon>Eukaryota</taxon>
        <taxon>Fungi</taxon>
        <taxon>Dikarya</taxon>
        <taxon>Basidiomycota</taxon>
        <taxon>Agaricomycotina</taxon>
        <taxon>Agaricomycetes</taxon>
        <taxon>Russulales</taxon>
        <taxon>Bondarzewiaceae</taxon>
        <taxon>Heterobasidion</taxon>
        <taxon>Heterobasidion annosum species complex</taxon>
    </lineage>
</organism>
<evidence type="ECO:0000256" key="8">
    <source>
        <dbReference type="SAM" id="Phobius"/>
    </source>
</evidence>
<feature type="region of interest" description="Disordered" evidence="7">
    <location>
        <begin position="1"/>
        <end position="46"/>
    </location>
</feature>
<sequence length="505" mass="54504">MPGDASALIASEKPRQPHSPSLERAEHGLSPSAPPPPHRAGSLSHGAPYAEHNGMARFWARFKGRGRKKVGWADSAKAIVFSSWLNAFLIFIPFAFVARYHESWGHGAAFAFAFLSIVPLEKLFDWGGEQLALYCGEDLGDLIVVTLNNAVEATLAIILLLKCELKLLQSTIAGVVLLHLLLVPGTAFLVGGARIWEQQLHPTRTQLNHTLLTLGVLALVVPAAFFAALDQGLTTNADGSESGGGVVVDALRADFLRLSRGFAIVLLVVYVCSRFYLHDPPGQDNAFRLPAGAPQEAIERERELANAEPEVNPVGCVVLLAVTVAIMAVMAEFLVESIEFVREQGNIQEEWFGLVLLPLISFSADGTVAIVYFARSLLQALLGSKPAPPPDSVAEAKAIDLSIQFTLFWLPFLVLLGWWTGRPLTFLFDLFEVTVLIGSCFLVNYITADAKTNWVEGIIMIAFYLMIGLSAWYYPGQAEIGVLDACRESIAEALAAGVGAGAGAE</sequence>
<feature type="transmembrane region" description="Helical" evidence="8">
    <location>
        <begin position="351"/>
        <end position="378"/>
    </location>
</feature>
<dbReference type="EMBL" id="KI925462">
    <property type="protein sequence ID" value="ETW78302.1"/>
    <property type="molecule type" value="Genomic_DNA"/>
</dbReference>
<evidence type="ECO:0000256" key="5">
    <source>
        <dbReference type="ARBA" id="ARBA00023065"/>
    </source>
</evidence>
<dbReference type="InParanoid" id="W4JXL4"/>
<feature type="transmembrane region" description="Helical" evidence="8">
    <location>
        <begin position="78"/>
        <end position="98"/>
    </location>
</feature>
<dbReference type="GO" id="GO:0015369">
    <property type="term" value="F:calcium:proton antiporter activity"/>
    <property type="evidence" value="ECO:0007669"/>
    <property type="project" value="TreeGrafter"/>
</dbReference>
<dbReference type="InterPro" id="IPR004713">
    <property type="entry name" value="CaH_exchang"/>
</dbReference>
<keyword evidence="2" id="KW-0813">Transport</keyword>
<keyword evidence="4 8" id="KW-1133">Transmembrane helix</keyword>
<feature type="transmembrane region" description="Helical" evidence="8">
    <location>
        <begin position="399"/>
        <end position="420"/>
    </location>
</feature>
<keyword evidence="11" id="KW-1185">Reference proteome</keyword>
<evidence type="ECO:0000256" key="4">
    <source>
        <dbReference type="ARBA" id="ARBA00022989"/>
    </source>
</evidence>
<evidence type="ECO:0000256" key="3">
    <source>
        <dbReference type="ARBA" id="ARBA00022692"/>
    </source>
</evidence>
<feature type="transmembrane region" description="Helical" evidence="8">
    <location>
        <begin position="258"/>
        <end position="277"/>
    </location>
</feature>
<dbReference type="AlphaFoldDB" id="W4JXL4"/>
<evidence type="ECO:0000256" key="6">
    <source>
        <dbReference type="ARBA" id="ARBA00023136"/>
    </source>
</evidence>
<feature type="transmembrane region" description="Helical" evidence="8">
    <location>
        <begin position="142"/>
        <end position="161"/>
    </location>
</feature>
<comment type="subcellular location">
    <subcellularLocation>
        <location evidence="1">Endomembrane system</location>
        <topology evidence="1">Multi-pass membrane protein</topology>
    </subcellularLocation>
</comment>
<evidence type="ECO:0000256" key="1">
    <source>
        <dbReference type="ARBA" id="ARBA00004127"/>
    </source>
</evidence>
<gene>
    <name evidence="10" type="ORF">HETIRDRAFT_68332</name>
</gene>
<dbReference type="GO" id="GO:0012505">
    <property type="term" value="C:endomembrane system"/>
    <property type="evidence" value="ECO:0007669"/>
    <property type="project" value="UniProtKB-SubCell"/>
</dbReference>
<evidence type="ECO:0000313" key="11">
    <source>
        <dbReference type="Proteomes" id="UP000030671"/>
    </source>
</evidence>
<dbReference type="GO" id="GO:0006874">
    <property type="term" value="P:intracellular calcium ion homeostasis"/>
    <property type="evidence" value="ECO:0007669"/>
    <property type="project" value="TreeGrafter"/>
</dbReference>
<feature type="domain" description="Sodium/calcium exchanger membrane region" evidence="9">
    <location>
        <begin position="317"/>
        <end position="466"/>
    </location>
</feature>
<dbReference type="Proteomes" id="UP000030671">
    <property type="component" value="Unassembled WGS sequence"/>
</dbReference>
<dbReference type="GO" id="GO:0000329">
    <property type="term" value="C:fungal-type vacuole membrane"/>
    <property type="evidence" value="ECO:0007669"/>
    <property type="project" value="TreeGrafter"/>
</dbReference>
<name>W4JXL4_HETIT</name>
<feature type="transmembrane region" description="Helical" evidence="8">
    <location>
        <begin position="426"/>
        <end position="447"/>
    </location>
</feature>
<dbReference type="PANTHER" id="PTHR31503:SF20">
    <property type="entry name" value="CA(2+)_H(+) EXCHANGER, PUTATIVE (EUROFUNG)-RELATED"/>
    <property type="match status" value="1"/>
</dbReference>
<keyword evidence="6 8" id="KW-0472">Membrane</keyword>